<gene>
    <name evidence="1" type="ORF">C1Y38_09320</name>
</gene>
<proteinExistence type="predicted"/>
<evidence type="ECO:0000313" key="1">
    <source>
        <dbReference type="EMBL" id="PNV57266.1"/>
    </source>
</evidence>
<dbReference type="EMBL" id="POTQ01000024">
    <property type="protein sequence ID" value="PNV57266.1"/>
    <property type="molecule type" value="Genomic_DNA"/>
</dbReference>
<feature type="non-terminal residue" evidence="1">
    <location>
        <position position="1"/>
    </location>
</feature>
<comment type="caution">
    <text evidence="1">The sequence shown here is derived from an EMBL/GenBank/DDBJ whole genome shotgun (WGS) entry which is preliminary data.</text>
</comment>
<protein>
    <submittedName>
        <fullName evidence="1">Integrase</fullName>
    </submittedName>
</protein>
<dbReference type="AlphaFoldDB" id="A0A2K2TGY5"/>
<sequence>VKYFNTVEISGKRKNLTAVDYYRSEIA</sequence>
<dbReference type="Proteomes" id="UP000236514">
    <property type="component" value="Unassembled WGS sequence"/>
</dbReference>
<name>A0A2K2TGY5_LIMFE</name>
<reference evidence="1 2" key="1">
    <citation type="submission" date="2018-01" db="EMBL/GenBank/DDBJ databases">
        <title>Draft genome sequence of the feruloyl esterase-producing strain Lactobacillus fermentum CRL 1446, isolated from artisanal goat milk cheese.</title>
        <authorList>
            <person name="Abeijon Mukdsi M.C."/>
            <person name="Saavedra L."/>
            <person name="Gauffin Cano M.P."/>
            <person name="Hebert E.M."/>
            <person name="Medina R.B."/>
        </authorList>
    </citation>
    <scope>NUCLEOTIDE SEQUENCE [LARGE SCALE GENOMIC DNA]</scope>
    <source>
        <strain evidence="1 2">CRL 1446</strain>
    </source>
</reference>
<evidence type="ECO:0000313" key="2">
    <source>
        <dbReference type="Proteomes" id="UP000236514"/>
    </source>
</evidence>
<accession>A0A2K2TGY5</accession>
<organism evidence="1 2">
    <name type="scientific">Limosilactobacillus fermentum</name>
    <name type="common">Lactobacillus fermentum</name>
    <dbReference type="NCBI Taxonomy" id="1613"/>
    <lineage>
        <taxon>Bacteria</taxon>
        <taxon>Bacillati</taxon>
        <taxon>Bacillota</taxon>
        <taxon>Bacilli</taxon>
        <taxon>Lactobacillales</taxon>
        <taxon>Lactobacillaceae</taxon>
        <taxon>Limosilactobacillus</taxon>
    </lineage>
</organism>